<dbReference type="InterPro" id="IPR000008">
    <property type="entry name" value="C2_dom"/>
</dbReference>
<gene>
    <name evidence="6" type="ORF">TCLT_LOCUS10582</name>
</gene>
<dbReference type="EMBL" id="UYYF01005190">
    <property type="protein sequence ID" value="VDN08285.1"/>
    <property type="molecule type" value="Genomic_DNA"/>
</dbReference>
<dbReference type="Gene3D" id="1.10.238.10">
    <property type="entry name" value="EF-hand"/>
    <property type="match status" value="1"/>
</dbReference>
<dbReference type="Pfam" id="PF00387">
    <property type="entry name" value="PI-PLC-Y"/>
    <property type="match status" value="1"/>
</dbReference>
<dbReference type="PANTHER" id="PTHR10336:SF196">
    <property type="entry name" value="PHOSPHOINOSITIDE PHOSPHOLIPASE C"/>
    <property type="match status" value="1"/>
</dbReference>
<dbReference type="AlphaFoldDB" id="A0A0N5DBN1"/>
<organism evidence="8">
    <name type="scientific">Thelazia callipaeda</name>
    <name type="common">Oriental eyeworm</name>
    <name type="synonym">Parasitic nematode</name>
    <dbReference type="NCBI Taxonomy" id="103827"/>
    <lineage>
        <taxon>Eukaryota</taxon>
        <taxon>Metazoa</taxon>
        <taxon>Ecdysozoa</taxon>
        <taxon>Nematoda</taxon>
        <taxon>Chromadorea</taxon>
        <taxon>Rhabditida</taxon>
        <taxon>Spirurina</taxon>
        <taxon>Spiruromorpha</taxon>
        <taxon>Thelazioidea</taxon>
        <taxon>Thelaziidae</taxon>
        <taxon>Thelazia</taxon>
    </lineage>
</organism>
<dbReference type="EC" id="3.1.4.11" evidence="2"/>
<dbReference type="Pfam" id="PF09279">
    <property type="entry name" value="EF-hand_like"/>
    <property type="match status" value="1"/>
</dbReference>
<dbReference type="InterPro" id="IPR001849">
    <property type="entry name" value="PH_domain"/>
</dbReference>
<dbReference type="GO" id="GO:0046488">
    <property type="term" value="P:phosphatidylinositol metabolic process"/>
    <property type="evidence" value="ECO:0007669"/>
    <property type="project" value="TreeGrafter"/>
</dbReference>
<dbReference type="SUPFAM" id="SSF47473">
    <property type="entry name" value="EF-hand"/>
    <property type="match status" value="1"/>
</dbReference>
<dbReference type="InterPro" id="IPR035892">
    <property type="entry name" value="C2_domain_sf"/>
</dbReference>
<evidence type="ECO:0000256" key="1">
    <source>
        <dbReference type="ARBA" id="ARBA00023224"/>
    </source>
</evidence>
<evidence type="ECO:0000259" key="5">
    <source>
        <dbReference type="PROSITE" id="PS50008"/>
    </source>
</evidence>
<dbReference type="GO" id="GO:0048015">
    <property type="term" value="P:phosphatidylinositol-mediated signaling"/>
    <property type="evidence" value="ECO:0007669"/>
    <property type="project" value="TreeGrafter"/>
</dbReference>
<dbReference type="PROSITE" id="PS50003">
    <property type="entry name" value="PH_DOMAIN"/>
    <property type="match status" value="1"/>
</dbReference>
<keyword evidence="2" id="KW-0442">Lipid degradation</keyword>
<evidence type="ECO:0000256" key="2">
    <source>
        <dbReference type="RuleBase" id="RU361133"/>
    </source>
</evidence>
<dbReference type="SMART" id="SM00149">
    <property type="entry name" value="PLCYc"/>
    <property type="match status" value="1"/>
</dbReference>
<keyword evidence="2" id="KW-0378">Hydrolase</keyword>
<dbReference type="PRINTS" id="PR00390">
    <property type="entry name" value="PHPHLIPASEC"/>
</dbReference>
<accession>A0A0N5DBN1</accession>
<feature type="domain" description="PI-PLC Y-box" evidence="5">
    <location>
        <begin position="458"/>
        <end position="573"/>
    </location>
</feature>
<dbReference type="InterPro" id="IPR001192">
    <property type="entry name" value="PI-PLC_fam"/>
</dbReference>
<dbReference type="CDD" id="cd13364">
    <property type="entry name" value="PH_PLC_eta"/>
    <property type="match status" value="1"/>
</dbReference>
<dbReference type="PROSITE" id="PS50008">
    <property type="entry name" value="PIPLC_Y_DOMAIN"/>
    <property type="match status" value="1"/>
</dbReference>
<dbReference type="Gene3D" id="2.60.40.150">
    <property type="entry name" value="C2 domain"/>
    <property type="match status" value="1"/>
</dbReference>
<dbReference type="WBParaSite" id="TCLT_0001059501-mRNA-1">
    <property type="protein sequence ID" value="TCLT_0001059501-mRNA-1"/>
    <property type="gene ID" value="TCLT_0001059501"/>
</dbReference>
<dbReference type="GO" id="GO:0007214">
    <property type="term" value="P:gamma-aminobutyric acid signaling pathway"/>
    <property type="evidence" value="ECO:0007669"/>
    <property type="project" value="TreeGrafter"/>
</dbReference>
<proteinExistence type="predicted"/>
<dbReference type="Pfam" id="PF00168">
    <property type="entry name" value="C2"/>
    <property type="match status" value="1"/>
</dbReference>
<keyword evidence="1" id="KW-0807">Transducer</keyword>
<feature type="domain" description="PH" evidence="3">
    <location>
        <begin position="1"/>
        <end position="110"/>
    </location>
</feature>
<dbReference type="CDD" id="cd00275">
    <property type="entry name" value="C2_PLC_like"/>
    <property type="match status" value="1"/>
</dbReference>
<protein>
    <recommendedName>
        <fullName evidence="2">Phosphoinositide phospholipase C</fullName>
        <ecNumber evidence="2">3.1.4.11</ecNumber>
    </recommendedName>
</protein>
<dbReference type="InterPro" id="IPR000909">
    <property type="entry name" value="PLipase_C_PInositol-sp_X_dom"/>
</dbReference>
<dbReference type="GO" id="GO:0051209">
    <property type="term" value="P:release of sequestered calcium ion into cytosol"/>
    <property type="evidence" value="ECO:0007669"/>
    <property type="project" value="TreeGrafter"/>
</dbReference>
<dbReference type="SMART" id="SM00148">
    <property type="entry name" value="PLCXc"/>
    <property type="match status" value="1"/>
</dbReference>
<dbReference type="InterPro" id="IPR001711">
    <property type="entry name" value="PLipase_C_Pinositol-sp_Y"/>
</dbReference>
<comment type="catalytic activity">
    <reaction evidence="2">
        <text>a 1,2-diacyl-sn-glycero-3-phospho-(1D-myo-inositol-4,5-bisphosphate) + H2O = 1D-myo-inositol 1,4,5-trisphosphate + a 1,2-diacyl-sn-glycerol + H(+)</text>
        <dbReference type="Rhea" id="RHEA:33179"/>
        <dbReference type="ChEBI" id="CHEBI:15377"/>
        <dbReference type="ChEBI" id="CHEBI:15378"/>
        <dbReference type="ChEBI" id="CHEBI:17815"/>
        <dbReference type="ChEBI" id="CHEBI:58456"/>
        <dbReference type="ChEBI" id="CHEBI:203600"/>
        <dbReference type="EC" id="3.1.4.11"/>
    </reaction>
</comment>
<reference evidence="6 7" key="2">
    <citation type="submission" date="2018-11" db="EMBL/GenBank/DDBJ databases">
        <authorList>
            <consortium name="Pathogen Informatics"/>
        </authorList>
    </citation>
    <scope>NUCLEOTIDE SEQUENCE [LARGE SCALE GENOMIC DNA]</scope>
</reference>
<dbReference type="STRING" id="103827.A0A0N5DBN1"/>
<name>A0A0N5DBN1_THECL</name>
<keyword evidence="7" id="KW-1185">Reference proteome</keyword>
<dbReference type="Gene3D" id="2.30.29.30">
    <property type="entry name" value="Pleckstrin-homology domain (PH domain)/Phosphotyrosine-binding domain (PTB)"/>
    <property type="match status" value="1"/>
</dbReference>
<dbReference type="SMART" id="SM00239">
    <property type="entry name" value="C2"/>
    <property type="match status" value="1"/>
</dbReference>
<evidence type="ECO:0000259" key="4">
    <source>
        <dbReference type="PROSITE" id="PS50004"/>
    </source>
</evidence>
<dbReference type="SUPFAM" id="SSF49562">
    <property type="entry name" value="C2 domain (Calcium/lipid-binding domain, CaLB)"/>
    <property type="match status" value="1"/>
</dbReference>
<feature type="domain" description="C2" evidence="4">
    <location>
        <begin position="572"/>
        <end position="708"/>
    </location>
</feature>
<dbReference type="SUPFAM" id="SSF51695">
    <property type="entry name" value="PLC-like phosphodiesterases"/>
    <property type="match status" value="1"/>
</dbReference>
<keyword evidence="2" id="KW-0443">Lipid metabolism</keyword>
<dbReference type="Gene3D" id="3.20.20.190">
    <property type="entry name" value="Phosphatidylinositol (PI) phosphodiesterase"/>
    <property type="match status" value="1"/>
</dbReference>
<dbReference type="OrthoDB" id="269822at2759"/>
<dbReference type="OMA" id="LRENMQX"/>
<dbReference type="GO" id="GO:0004435">
    <property type="term" value="F:phosphatidylinositol-4,5-bisphosphate phospholipase C activity"/>
    <property type="evidence" value="ECO:0007669"/>
    <property type="project" value="UniProtKB-EC"/>
</dbReference>
<dbReference type="SUPFAM" id="SSF50729">
    <property type="entry name" value="PH domain-like"/>
    <property type="match status" value="1"/>
</dbReference>
<dbReference type="PROSITE" id="PS50004">
    <property type="entry name" value="C2"/>
    <property type="match status" value="1"/>
</dbReference>
<dbReference type="InterPro" id="IPR011993">
    <property type="entry name" value="PH-like_dom_sf"/>
</dbReference>
<reference evidence="8" key="1">
    <citation type="submission" date="2017-02" db="UniProtKB">
        <authorList>
            <consortium name="WormBaseParasite"/>
        </authorList>
    </citation>
    <scope>IDENTIFICATION</scope>
</reference>
<evidence type="ECO:0000313" key="8">
    <source>
        <dbReference type="WBParaSite" id="TCLT_0001059501-mRNA-1"/>
    </source>
</evidence>
<evidence type="ECO:0000259" key="3">
    <source>
        <dbReference type="PROSITE" id="PS50003"/>
    </source>
</evidence>
<dbReference type="GO" id="GO:0032228">
    <property type="term" value="P:regulation of synaptic transmission, GABAergic"/>
    <property type="evidence" value="ECO:0007669"/>
    <property type="project" value="TreeGrafter"/>
</dbReference>
<dbReference type="PANTHER" id="PTHR10336">
    <property type="entry name" value="PHOSPHOINOSITIDE-SPECIFIC PHOSPHOLIPASE C FAMILY PROTEIN"/>
    <property type="match status" value="1"/>
</dbReference>
<dbReference type="InterPro" id="IPR015359">
    <property type="entry name" value="PLC_EF-hand-like"/>
</dbReference>
<dbReference type="FunFam" id="2.30.29.30:FF:000025">
    <property type="entry name" value="Phosphoinositide phospholipase C"/>
    <property type="match status" value="1"/>
</dbReference>
<dbReference type="InterPro" id="IPR017946">
    <property type="entry name" value="PLC-like_Pdiesterase_TIM-brl"/>
</dbReference>
<dbReference type="PROSITE" id="PS50007">
    <property type="entry name" value="PIPLC_X_DOMAIN"/>
    <property type="match status" value="1"/>
</dbReference>
<dbReference type="Pfam" id="PF00388">
    <property type="entry name" value="PI-PLC-X"/>
    <property type="match status" value="1"/>
</dbReference>
<evidence type="ECO:0000313" key="7">
    <source>
        <dbReference type="Proteomes" id="UP000276776"/>
    </source>
</evidence>
<dbReference type="Pfam" id="PF16457">
    <property type="entry name" value="PH_12"/>
    <property type="match status" value="1"/>
</dbReference>
<dbReference type="InterPro" id="IPR011992">
    <property type="entry name" value="EF-hand-dom_pair"/>
</dbReference>
<evidence type="ECO:0000313" key="6">
    <source>
        <dbReference type="EMBL" id="VDN08285.1"/>
    </source>
</evidence>
<dbReference type="GO" id="GO:0016042">
    <property type="term" value="P:lipid catabolic process"/>
    <property type="evidence" value="ECO:0007669"/>
    <property type="project" value="UniProtKB-KW"/>
</dbReference>
<sequence length="734" mass="84604">MQKATEFIKLRSNTRQFHRTFTLDSDLSHIRWTPTNKKPHKAKIAIESIKEVRVGKNTELFRASETYVNDTQDESAFSIIHGDQYECLDLIAKTPEDAKIWITGLMSLTSKYAGDCESKPSGSQSLATLRERWLQTVFDEADTGKIGYIRENQAVQLIKQLNPRILLSRIKHKVKEVCVLNSKESERGRVTRSQFIEITKAPKNFYFLKICLIILLGVTIDFCKTIIDQYEPCIEARKLNFMTIDGFTNYLNSEENYLFDMTHRKVCQEMNQPFNNYFIATSLNAYPWTDQQKDLSDSNAYTFFLRKNCRFIELNVWEPAENSDEIELMIYNGYGSSKSALPKILNVINQTAFERTRYPLFIRFDIHLSIKWQLVLITMLNNIFGKKLYKPKNDLCDWTKSLQQPTPKDFQMKIILVGKENAEKIDEENEKQNYMTRLNNIPKFTKPMPICEKLSELMCPWIMPVIIKNASSIMQNTLNEKCQLLLLSECDCLRIIQNHPVKISQAAKDYLICVTPNSSNDDTSNLNPQEFWNFGIQMVALNCQTSGLMMDLQEGKFSENGGCGYVLKPSILREECFFTPGDKIPFPPQILHLRILSGQQLPRPRGSTAKGDFTDPYVVIEIYGFSLDYAEERTKTAKNDSNTENLKIIPCANPTFDESFQFQITVPEMALIRFLVLDDDFINDDFIGQYTIPFECMQSGYRHIPLLNREGEVLENCTLFIHVAITNRCGGGVK</sequence>
<dbReference type="Proteomes" id="UP000276776">
    <property type="component" value="Unassembled WGS sequence"/>
</dbReference>